<dbReference type="FunFam" id="3.40.50.150:FF:000023">
    <property type="entry name" value="Ribosomal RNA small subunit methyltransferase A"/>
    <property type="match status" value="1"/>
</dbReference>
<evidence type="ECO:0000256" key="5">
    <source>
        <dbReference type="ARBA" id="ARBA00022691"/>
    </source>
</evidence>
<evidence type="ECO:0000256" key="2">
    <source>
        <dbReference type="ARBA" id="ARBA00022552"/>
    </source>
</evidence>
<gene>
    <name evidence="8" type="ORF">MNBD_GAMMA22-3121</name>
</gene>
<organism evidence="8">
    <name type="scientific">hydrothermal vent metagenome</name>
    <dbReference type="NCBI Taxonomy" id="652676"/>
    <lineage>
        <taxon>unclassified sequences</taxon>
        <taxon>metagenomes</taxon>
        <taxon>ecological metagenomes</taxon>
    </lineage>
</organism>
<keyword evidence="2" id="KW-0698">rRNA processing</keyword>
<feature type="domain" description="Ribosomal RNA adenine methylase transferase N-terminal" evidence="7">
    <location>
        <begin position="22"/>
        <end position="195"/>
    </location>
</feature>
<dbReference type="GO" id="GO:0052908">
    <property type="term" value="F:16S rRNA (adenine(1518)-N(6)/adenine(1519)-N(6))-dimethyltransferase activity"/>
    <property type="evidence" value="ECO:0007669"/>
    <property type="project" value="UniProtKB-EC"/>
</dbReference>
<keyword evidence="5" id="KW-0949">S-adenosyl-L-methionine</keyword>
<keyword evidence="4 8" id="KW-0808">Transferase</keyword>
<evidence type="ECO:0000256" key="3">
    <source>
        <dbReference type="ARBA" id="ARBA00022603"/>
    </source>
</evidence>
<dbReference type="Pfam" id="PF00398">
    <property type="entry name" value="RrnaAD"/>
    <property type="match status" value="1"/>
</dbReference>
<keyword evidence="3 8" id="KW-0489">Methyltransferase</keyword>
<dbReference type="FunFam" id="1.10.8.100:FF:000001">
    <property type="entry name" value="Ribosomal RNA small subunit methyltransferase A"/>
    <property type="match status" value="1"/>
</dbReference>
<dbReference type="Gene3D" id="3.40.50.150">
    <property type="entry name" value="Vaccinia Virus protein VP39"/>
    <property type="match status" value="1"/>
</dbReference>
<keyword evidence="6" id="KW-0694">RNA-binding</keyword>
<evidence type="ECO:0000313" key="8">
    <source>
        <dbReference type="EMBL" id="VAX01307.1"/>
    </source>
</evidence>
<dbReference type="InterPro" id="IPR020596">
    <property type="entry name" value="rRNA_Ade_Mease_Trfase_CS"/>
</dbReference>
<evidence type="ECO:0000256" key="4">
    <source>
        <dbReference type="ARBA" id="ARBA00022679"/>
    </source>
</evidence>
<dbReference type="InterPro" id="IPR029063">
    <property type="entry name" value="SAM-dependent_MTases_sf"/>
</dbReference>
<dbReference type="InterPro" id="IPR001737">
    <property type="entry name" value="KsgA/Erm"/>
</dbReference>
<dbReference type="PROSITE" id="PS01131">
    <property type="entry name" value="RRNA_A_DIMETH"/>
    <property type="match status" value="1"/>
</dbReference>
<dbReference type="AlphaFoldDB" id="A0A3B1B8E0"/>
<dbReference type="HAMAP" id="MF_00607">
    <property type="entry name" value="16SrRNA_methyltr_A"/>
    <property type="match status" value="1"/>
</dbReference>
<dbReference type="SUPFAM" id="SSF53335">
    <property type="entry name" value="S-adenosyl-L-methionine-dependent methyltransferases"/>
    <property type="match status" value="1"/>
</dbReference>
<dbReference type="NCBIfam" id="TIGR00755">
    <property type="entry name" value="ksgA"/>
    <property type="match status" value="1"/>
</dbReference>
<dbReference type="EC" id="2.1.1.182" evidence="8"/>
<dbReference type="Gene3D" id="1.10.8.100">
    <property type="entry name" value="Ribosomal RNA adenine dimethylase-like, domain 2"/>
    <property type="match status" value="1"/>
</dbReference>
<dbReference type="InterPro" id="IPR023165">
    <property type="entry name" value="rRNA_Ade_diMease-like_C"/>
</dbReference>
<dbReference type="PANTHER" id="PTHR11727">
    <property type="entry name" value="DIMETHYLADENOSINE TRANSFERASE"/>
    <property type="match status" value="1"/>
</dbReference>
<dbReference type="GO" id="GO:0005829">
    <property type="term" value="C:cytosol"/>
    <property type="evidence" value="ECO:0007669"/>
    <property type="project" value="TreeGrafter"/>
</dbReference>
<reference evidence="8" key="1">
    <citation type="submission" date="2018-06" db="EMBL/GenBank/DDBJ databases">
        <authorList>
            <person name="Zhirakovskaya E."/>
        </authorList>
    </citation>
    <scope>NUCLEOTIDE SEQUENCE</scope>
</reference>
<dbReference type="PANTHER" id="PTHR11727:SF7">
    <property type="entry name" value="DIMETHYLADENOSINE TRANSFERASE-RELATED"/>
    <property type="match status" value="1"/>
</dbReference>
<dbReference type="InterPro" id="IPR011530">
    <property type="entry name" value="rRNA_adenine_dimethylase"/>
</dbReference>
<name>A0A3B1B8E0_9ZZZZ</name>
<dbReference type="InterPro" id="IPR020598">
    <property type="entry name" value="rRNA_Ade_methylase_Trfase_N"/>
</dbReference>
<evidence type="ECO:0000256" key="1">
    <source>
        <dbReference type="ARBA" id="ARBA00022490"/>
    </source>
</evidence>
<proteinExistence type="inferred from homology"/>
<dbReference type="EMBL" id="UOFS01000048">
    <property type="protein sequence ID" value="VAX01307.1"/>
    <property type="molecule type" value="Genomic_DNA"/>
</dbReference>
<keyword evidence="1" id="KW-0963">Cytoplasm</keyword>
<protein>
    <submittedName>
        <fullName evidence="8">SSU rRNA (Adenine(1518)-N(6)/adenine(1519)-N(6))-dimethyltransferase</fullName>
        <ecNumber evidence="8">2.1.1.182</ecNumber>
    </submittedName>
</protein>
<accession>A0A3B1B8E0</accession>
<evidence type="ECO:0000259" key="7">
    <source>
        <dbReference type="SMART" id="SM00650"/>
    </source>
</evidence>
<sequence>MNTDNYKARKRFGQNFLTDESIIQNIIHSIYPKSEQTIIEIGPGLGAITVPLLKLNQTLTVIELDRDIIPKLQENCKTSGELNIIQADVLTVKLNELELDKKQDIRIIGNLPYNISTPILFHLMSQLSLIKDMHFMLQKEVVDRMAAPPGSKTYGRLSVMLQYFCKIESLFTIPPEAFSPAPKVTSALVRLTPYKKLPVEVLNIKDFSQLVTSAFSQRRKTLRNSIKKLLDSTQIEHCNIKPTIRPEQLSINDFAVLSNCYTNNRTT</sequence>
<evidence type="ECO:0000256" key="6">
    <source>
        <dbReference type="ARBA" id="ARBA00022884"/>
    </source>
</evidence>
<dbReference type="PROSITE" id="PS51689">
    <property type="entry name" value="SAM_RNA_A_N6_MT"/>
    <property type="match status" value="1"/>
</dbReference>
<dbReference type="SMART" id="SM00650">
    <property type="entry name" value="rADc"/>
    <property type="match status" value="1"/>
</dbReference>
<dbReference type="GO" id="GO:0003723">
    <property type="term" value="F:RNA binding"/>
    <property type="evidence" value="ECO:0007669"/>
    <property type="project" value="UniProtKB-KW"/>
</dbReference>